<evidence type="ECO:0000313" key="1">
    <source>
        <dbReference type="EMBL" id="OXC79200.1"/>
    </source>
</evidence>
<dbReference type="GO" id="GO:0016829">
    <property type="term" value="F:lyase activity"/>
    <property type="evidence" value="ECO:0007669"/>
    <property type="project" value="UniProtKB-KW"/>
</dbReference>
<keyword evidence="1" id="KW-0456">Lyase</keyword>
<evidence type="ECO:0000313" key="2">
    <source>
        <dbReference type="Proteomes" id="UP000214720"/>
    </source>
</evidence>
<dbReference type="OrthoDB" id="4467772at2"/>
<dbReference type="InterPro" id="IPR032345">
    <property type="entry name" value="PnbB"/>
</dbReference>
<comment type="caution">
    <text evidence="1">The sequence shown here is derived from an EMBL/GenBank/DDBJ whole genome shotgun (WGS) entry which is preliminary data.</text>
</comment>
<name>A0A226X892_CABSO</name>
<dbReference type="RefSeq" id="WP_089160100.1">
    <property type="nucleotide sequence ID" value="NZ_MTHB01000046.1"/>
</dbReference>
<accession>A0A226X892</accession>
<dbReference type="eggNOG" id="ENOG502ZRZ3">
    <property type="taxonomic scope" value="Bacteria"/>
</dbReference>
<protein>
    <submittedName>
        <fullName evidence="1">p-hydroxylaminobenzoate lyase</fullName>
    </submittedName>
</protein>
<sequence>MSPNEFQGLIARVTARIASRPLDAELESWLNAEYAAGSTGYTELASACRTGAQEGWLAEREAAGIRYGRIFKALPDTHGFSVDVVQMNNIAGPHHVHPNGEIDLIVPLTEGATFDGHAAGWCVYGPGSAHRPTVAGGDALVLYLLPEGAIEFTKHAG</sequence>
<organism evidence="1 2">
    <name type="scientific">Caballeronia sordidicola</name>
    <name type="common">Burkholderia sordidicola</name>
    <dbReference type="NCBI Taxonomy" id="196367"/>
    <lineage>
        <taxon>Bacteria</taxon>
        <taxon>Pseudomonadati</taxon>
        <taxon>Pseudomonadota</taxon>
        <taxon>Betaproteobacteria</taxon>
        <taxon>Burkholderiales</taxon>
        <taxon>Burkholderiaceae</taxon>
        <taxon>Caballeronia</taxon>
    </lineage>
</organism>
<dbReference type="EMBL" id="MTHB01000046">
    <property type="protein sequence ID" value="OXC79200.1"/>
    <property type="molecule type" value="Genomic_DNA"/>
</dbReference>
<gene>
    <name evidence="1" type="ORF">BSU04_08500</name>
</gene>
<proteinExistence type="predicted"/>
<dbReference type="Proteomes" id="UP000214720">
    <property type="component" value="Unassembled WGS sequence"/>
</dbReference>
<dbReference type="AlphaFoldDB" id="A0A226X892"/>
<reference evidence="2" key="1">
    <citation type="submission" date="2017-01" db="EMBL/GenBank/DDBJ databases">
        <title>Genome Analysis of Deinococcus marmoris KOPRI26562.</title>
        <authorList>
            <person name="Kim J.H."/>
            <person name="Oh H.-M."/>
        </authorList>
    </citation>
    <scope>NUCLEOTIDE SEQUENCE [LARGE SCALE GENOMIC DNA]</scope>
    <source>
        <strain evidence="2">PAMC 26633</strain>
    </source>
</reference>
<dbReference type="Pfam" id="PF16155">
    <property type="entry name" value="PnbB"/>
    <property type="match status" value="1"/>
</dbReference>